<dbReference type="OrthoDB" id="2354931at2"/>
<dbReference type="Proteomes" id="UP000198778">
    <property type="component" value="Unassembled WGS sequence"/>
</dbReference>
<evidence type="ECO:0000313" key="1">
    <source>
        <dbReference type="EMBL" id="SDO00041.1"/>
    </source>
</evidence>
<dbReference type="RefSeq" id="WP_090842891.1">
    <property type="nucleotide sequence ID" value="NZ_FNIL01000005.1"/>
</dbReference>
<evidence type="ECO:0008006" key="3">
    <source>
        <dbReference type="Google" id="ProtNLM"/>
    </source>
</evidence>
<protein>
    <recommendedName>
        <fullName evidence="3">Uracil DNA glycosylase superfamily protein</fullName>
    </recommendedName>
</protein>
<dbReference type="STRING" id="745820.SAMN04488053_105168"/>
<accession>A0A1H0FZQ3</accession>
<dbReference type="EMBL" id="FNIL01000005">
    <property type="protein sequence ID" value="SDO00041.1"/>
    <property type="molecule type" value="Genomic_DNA"/>
</dbReference>
<name>A0A1H0FZQ3_9BACI</name>
<keyword evidence="2" id="KW-1185">Reference proteome</keyword>
<sequence>MKTSESKYTLLQKAAALQDNFVHIFGEDLFIPEATPVLWLGRSQKKSTITVGINPSPRDFLDRHGNILLQDKQRFAVKRTEETMSAWVKEKSHYQQMLQYFEEYFERMTVNSQWFGKPDGGKLEGFMKAWGLSFYRPEDKLIHMDFLPVATKRAAGKVKRKNEMMEHAEVHDLFALRVEYLQPEKIIFLGKEFSSLVTYSHGDTWRRLHEYPSAAYKFGTFQGIPSVVLSFKPAEQFLGLGGRKDKLGKSHGAYGRKESLYELAEIISREMSAYFNTFKS</sequence>
<organism evidence="1 2">
    <name type="scientific">Alkalicoccus daliensis</name>
    <dbReference type="NCBI Taxonomy" id="745820"/>
    <lineage>
        <taxon>Bacteria</taxon>
        <taxon>Bacillati</taxon>
        <taxon>Bacillota</taxon>
        <taxon>Bacilli</taxon>
        <taxon>Bacillales</taxon>
        <taxon>Bacillaceae</taxon>
        <taxon>Alkalicoccus</taxon>
    </lineage>
</organism>
<dbReference type="AlphaFoldDB" id="A0A1H0FZQ3"/>
<evidence type="ECO:0000313" key="2">
    <source>
        <dbReference type="Proteomes" id="UP000198778"/>
    </source>
</evidence>
<reference evidence="2" key="1">
    <citation type="submission" date="2016-10" db="EMBL/GenBank/DDBJ databases">
        <authorList>
            <person name="Varghese N."/>
            <person name="Submissions S."/>
        </authorList>
    </citation>
    <scope>NUCLEOTIDE SEQUENCE [LARGE SCALE GENOMIC DNA]</scope>
    <source>
        <strain evidence="2">CGMCC 1.10369</strain>
    </source>
</reference>
<proteinExistence type="predicted"/>
<gene>
    <name evidence="1" type="ORF">SAMN04488053_105168</name>
</gene>